<reference evidence="1 2" key="1">
    <citation type="submission" date="2013-01" db="EMBL/GenBank/DDBJ databases">
        <title>The Genome Sequence of Clostridium colicanis 209318.</title>
        <authorList>
            <consortium name="The Broad Institute Genome Sequencing Platform"/>
            <person name="Earl A."/>
            <person name="Ward D."/>
            <person name="Feldgarden M."/>
            <person name="Gevers D."/>
            <person name="Courvalin P."/>
            <person name="Lambert T."/>
            <person name="Walker B."/>
            <person name="Young S.K."/>
            <person name="Zeng Q."/>
            <person name="Gargeya S."/>
            <person name="Fitzgerald M."/>
            <person name="Haas B."/>
            <person name="Abouelleil A."/>
            <person name="Alvarado L."/>
            <person name="Arachchi H.M."/>
            <person name="Berlin A.M."/>
            <person name="Chapman S.B."/>
            <person name="Dewar J."/>
            <person name="Goldberg J."/>
            <person name="Griggs A."/>
            <person name="Gujja S."/>
            <person name="Hansen M."/>
            <person name="Howarth C."/>
            <person name="Imamovic A."/>
            <person name="Larimer J."/>
            <person name="McCowan C."/>
            <person name="Murphy C."/>
            <person name="Neiman D."/>
            <person name="Pearson M."/>
            <person name="Priest M."/>
            <person name="Roberts A."/>
            <person name="Saif S."/>
            <person name="Shea T."/>
            <person name="Sisk P."/>
            <person name="Sykes S."/>
            <person name="Wortman J."/>
            <person name="Nusbaum C."/>
            <person name="Birren B."/>
        </authorList>
    </citation>
    <scope>NUCLEOTIDE SEQUENCE [LARGE SCALE GENOMIC DNA]</scope>
    <source>
        <strain evidence="1 2">209318</strain>
    </source>
</reference>
<proteinExistence type="predicted"/>
<gene>
    <name evidence="1" type="ORF">HMPREF1092_03291</name>
</gene>
<evidence type="ECO:0000313" key="1">
    <source>
        <dbReference type="EMBL" id="ENY98733.1"/>
    </source>
</evidence>
<name>N9XS26_9CLOT</name>
<dbReference type="Proteomes" id="UP000013097">
    <property type="component" value="Unassembled WGS sequence"/>
</dbReference>
<keyword evidence="2" id="KW-1185">Reference proteome</keyword>
<comment type="caution">
    <text evidence="1">The sequence shown here is derived from an EMBL/GenBank/DDBJ whole genome shotgun (WGS) entry which is preliminary data.</text>
</comment>
<organism evidence="1 2">
    <name type="scientific">Clostridium thermobutyricum</name>
    <dbReference type="NCBI Taxonomy" id="29372"/>
    <lineage>
        <taxon>Bacteria</taxon>
        <taxon>Bacillati</taxon>
        <taxon>Bacillota</taxon>
        <taxon>Clostridia</taxon>
        <taxon>Eubacteriales</taxon>
        <taxon>Clostridiaceae</taxon>
        <taxon>Clostridium</taxon>
    </lineage>
</organism>
<protein>
    <submittedName>
        <fullName evidence="1">Uncharacterized protein</fullName>
    </submittedName>
</protein>
<dbReference type="RefSeq" id="WP_002599731.1">
    <property type="nucleotide sequence ID" value="NZ_KB850960.1"/>
</dbReference>
<sequence>MIDFLEMRSLYFIRYINNEYFIRKIEPLKYSGIIVIYLRNQIKPFKILNTDNLYLSIIELIALNQIKIPNLFKLDFYLTSDKLFRNFAFLDLVRTLEPTNTSFKDI</sequence>
<dbReference type="HOGENOM" id="CLU_2218480_0_0_9"/>
<dbReference type="EMBL" id="AGYT01000026">
    <property type="protein sequence ID" value="ENY98733.1"/>
    <property type="molecule type" value="Genomic_DNA"/>
</dbReference>
<evidence type="ECO:0000313" key="2">
    <source>
        <dbReference type="Proteomes" id="UP000013097"/>
    </source>
</evidence>
<accession>N9XS26</accession>
<dbReference type="AlphaFoldDB" id="N9XS26"/>